<sequence>MTKKLIYLDHAATTPVDSEVVKAMQPYFSKKYGNPSSIYSLGRESKQALEVAREKAVKILNCQPEEIIFTGSGTESDNQAIIGAALANQARGRHIITSLIEHHAVLHACEFLESQGFEVTYLPVSKEGLVDLTELKNAIRPETILVSLIWANNEIGTVQPISEIAKIIKEKNSETFFHTDACQAAGFFDLDVQELGVDLLTLNGSKIYGPKGTGLLYVKKGLPIASIIHGGAQEGSKRAGTENVPGIIGLVKALELVQADREQENKRLIGLRDKLIEGLLNIPKVILNGHPTKRLPNNVNVTIADVEGEAMLLHLDQQGICVSTGSACTSGSLEPSHVILALGQSFDLAHGSLRFSLGKANTQEDIDYVLEVFPEIIEKLRRMSPVNLAIN</sequence>
<comment type="cofactor">
    <cofactor evidence="1 10">
        <name>pyridoxal 5'-phosphate</name>
        <dbReference type="ChEBI" id="CHEBI:597326"/>
    </cofactor>
</comment>
<keyword evidence="7 10" id="KW-0408">Iron</keyword>
<dbReference type="PIRSF" id="PIRSF005572">
    <property type="entry name" value="NifS"/>
    <property type="match status" value="1"/>
</dbReference>
<evidence type="ECO:0000256" key="8">
    <source>
        <dbReference type="ARBA" id="ARBA00023014"/>
    </source>
</evidence>
<dbReference type="InterPro" id="IPR010240">
    <property type="entry name" value="Cys_deSase_IscS"/>
</dbReference>
<keyword evidence="6 10" id="KW-0663">Pyridoxal phosphate</keyword>
<feature type="binding site" evidence="10">
    <location>
        <position position="183"/>
    </location>
    <ligand>
        <name>pyridoxal 5'-phosphate</name>
        <dbReference type="ChEBI" id="CHEBI:597326"/>
    </ligand>
</feature>
<dbReference type="GO" id="GO:0046872">
    <property type="term" value="F:metal ion binding"/>
    <property type="evidence" value="ECO:0007669"/>
    <property type="project" value="UniProtKB-KW"/>
</dbReference>
<feature type="binding site" evidence="10">
    <location>
        <position position="241"/>
    </location>
    <ligand>
        <name>pyridoxal 5'-phosphate</name>
        <dbReference type="ChEBI" id="CHEBI:597326"/>
    </ligand>
</feature>
<comment type="pathway">
    <text evidence="10">Cofactor biosynthesis; iron-sulfur cluster biosynthesis.</text>
</comment>
<dbReference type="InterPro" id="IPR015421">
    <property type="entry name" value="PyrdxlP-dep_Trfase_major"/>
</dbReference>
<organism evidence="12 13">
    <name type="scientific">Candidatus Komeilibacteria bacterium CG10_big_fil_rev_8_21_14_0_10_41_13</name>
    <dbReference type="NCBI Taxonomy" id="1974476"/>
    <lineage>
        <taxon>Bacteria</taxon>
        <taxon>Candidatus Komeiliibacteriota</taxon>
    </lineage>
</organism>
<dbReference type="GO" id="GO:0006520">
    <property type="term" value="P:amino acid metabolic process"/>
    <property type="evidence" value="ECO:0007669"/>
    <property type="project" value="InterPro"/>
</dbReference>
<dbReference type="GO" id="GO:0031071">
    <property type="term" value="F:cysteine desulfurase activity"/>
    <property type="evidence" value="ECO:0007669"/>
    <property type="project" value="UniProtKB-UniRule"/>
</dbReference>
<dbReference type="InterPro" id="IPR015422">
    <property type="entry name" value="PyrdxlP-dep_Trfase_small"/>
</dbReference>
<feature type="domain" description="Aminotransferase class V" evidence="11">
    <location>
        <begin position="6"/>
        <end position="369"/>
    </location>
</feature>
<evidence type="ECO:0000256" key="2">
    <source>
        <dbReference type="ARBA" id="ARBA00006490"/>
    </source>
</evidence>
<comment type="similarity">
    <text evidence="2 10">Belongs to the class-V pyridoxal-phosphate-dependent aminotransferase family. NifS/IscS subfamily.</text>
</comment>
<evidence type="ECO:0000313" key="13">
    <source>
        <dbReference type="Proteomes" id="UP000230543"/>
    </source>
</evidence>
<accession>A0A2M6WCT3</accession>
<dbReference type="GO" id="GO:0051537">
    <property type="term" value="F:2 iron, 2 sulfur cluster binding"/>
    <property type="evidence" value="ECO:0007669"/>
    <property type="project" value="UniProtKB-UniRule"/>
</dbReference>
<dbReference type="HAMAP" id="MF_00331">
    <property type="entry name" value="Cys_desulf_IscS"/>
    <property type="match status" value="1"/>
</dbReference>
<evidence type="ECO:0000256" key="3">
    <source>
        <dbReference type="ARBA" id="ARBA00022490"/>
    </source>
</evidence>
<dbReference type="Gene3D" id="3.40.640.10">
    <property type="entry name" value="Type I PLP-dependent aspartate aminotransferase-like (Major domain)"/>
    <property type="match status" value="1"/>
</dbReference>
<keyword evidence="4 10" id="KW-0808">Transferase</keyword>
<evidence type="ECO:0000256" key="5">
    <source>
        <dbReference type="ARBA" id="ARBA00022723"/>
    </source>
</evidence>
<dbReference type="AlphaFoldDB" id="A0A2M6WCT3"/>
<reference evidence="13" key="1">
    <citation type="submission" date="2017-09" db="EMBL/GenBank/DDBJ databases">
        <title>Depth-based differentiation of microbial function through sediment-hosted aquifers and enrichment of novel symbionts in the deep terrestrial subsurface.</title>
        <authorList>
            <person name="Probst A.J."/>
            <person name="Ladd B."/>
            <person name="Jarett J.K."/>
            <person name="Geller-Mcgrath D.E."/>
            <person name="Sieber C.M.K."/>
            <person name="Emerson J.B."/>
            <person name="Anantharaman K."/>
            <person name="Thomas B.C."/>
            <person name="Malmstrom R."/>
            <person name="Stieglmeier M."/>
            <person name="Klingl A."/>
            <person name="Woyke T."/>
            <person name="Ryan C.M."/>
            <person name="Banfield J.F."/>
        </authorList>
    </citation>
    <scope>NUCLEOTIDE SEQUENCE [LARGE SCALE GENOMIC DNA]</scope>
</reference>
<keyword evidence="10" id="KW-0001">2Fe-2S</keyword>
<dbReference type="NCBIfam" id="TIGR03402">
    <property type="entry name" value="FeS_nifS"/>
    <property type="match status" value="1"/>
</dbReference>
<comment type="subcellular location">
    <subcellularLocation>
        <location evidence="10">Cytoplasm</location>
    </subcellularLocation>
</comment>
<dbReference type="Gene3D" id="3.90.1150.10">
    <property type="entry name" value="Aspartate Aminotransferase, domain 1"/>
    <property type="match status" value="1"/>
</dbReference>
<feature type="modified residue" description="N6-(pyridoxal phosphate)lysine" evidence="10">
    <location>
        <position position="206"/>
    </location>
</feature>
<dbReference type="InterPro" id="IPR015424">
    <property type="entry name" value="PyrdxlP-dep_Trfase"/>
</dbReference>
<dbReference type="EMBL" id="PFBO01000048">
    <property type="protein sequence ID" value="PIT90545.1"/>
    <property type="molecule type" value="Genomic_DNA"/>
</dbReference>
<comment type="catalytic activity">
    <reaction evidence="9 10">
        <text>(sulfur carrier)-H + L-cysteine = (sulfur carrier)-SH + L-alanine</text>
        <dbReference type="Rhea" id="RHEA:43892"/>
        <dbReference type="Rhea" id="RHEA-COMP:14737"/>
        <dbReference type="Rhea" id="RHEA-COMP:14739"/>
        <dbReference type="ChEBI" id="CHEBI:29917"/>
        <dbReference type="ChEBI" id="CHEBI:35235"/>
        <dbReference type="ChEBI" id="CHEBI:57972"/>
        <dbReference type="ChEBI" id="CHEBI:64428"/>
        <dbReference type="EC" id="2.8.1.7"/>
    </reaction>
</comment>
<evidence type="ECO:0000256" key="4">
    <source>
        <dbReference type="ARBA" id="ARBA00022679"/>
    </source>
</evidence>
<evidence type="ECO:0000256" key="7">
    <source>
        <dbReference type="ARBA" id="ARBA00023004"/>
    </source>
</evidence>
<dbReference type="NCBIfam" id="NF002806">
    <property type="entry name" value="PRK02948.1"/>
    <property type="match status" value="1"/>
</dbReference>
<evidence type="ECO:0000256" key="10">
    <source>
        <dbReference type="HAMAP-Rule" id="MF_00331"/>
    </source>
</evidence>
<dbReference type="GO" id="GO:0030170">
    <property type="term" value="F:pyridoxal phosphate binding"/>
    <property type="evidence" value="ECO:0007669"/>
    <property type="project" value="UniProtKB-UniRule"/>
</dbReference>
<dbReference type="SUPFAM" id="SSF53383">
    <property type="entry name" value="PLP-dependent transferases"/>
    <property type="match status" value="1"/>
</dbReference>
<evidence type="ECO:0000256" key="1">
    <source>
        <dbReference type="ARBA" id="ARBA00001933"/>
    </source>
</evidence>
<dbReference type="EC" id="2.8.1.7" evidence="10"/>
<dbReference type="FunFam" id="3.40.640.10:FF:000084">
    <property type="entry name" value="IscS-like cysteine desulfurase"/>
    <property type="match status" value="1"/>
</dbReference>
<comment type="caution">
    <text evidence="10">Lacks conserved residue(s) required for the propagation of feature annotation.</text>
</comment>
<evidence type="ECO:0000313" key="12">
    <source>
        <dbReference type="EMBL" id="PIT90545.1"/>
    </source>
</evidence>
<proteinExistence type="inferred from homology"/>
<feature type="active site" description="Cysteine persulfide intermediate" evidence="10">
    <location>
        <position position="328"/>
    </location>
</feature>
<keyword evidence="8 10" id="KW-0411">Iron-sulfur</keyword>
<evidence type="ECO:0000259" key="11">
    <source>
        <dbReference type="Pfam" id="PF00266"/>
    </source>
</evidence>
<gene>
    <name evidence="12" type="primary">nifS</name>
    <name evidence="10" type="synonym">iscS</name>
    <name evidence="12" type="ORF">COU22_01610</name>
</gene>
<keyword evidence="5 10" id="KW-0479">Metal-binding</keyword>
<feature type="binding site" description="via persulfide group" evidence="10">
    <location>
        <position position="328"/>
    </location>
    <ligand>
        <name>[2Fe-2S] cluster</name>
        <dbReference type="ChEBI" id="CHEBI:190135"/>
        <note>ligand shared with IscU</note>
    </ligand>
</feature>
<dbReference type="InterPro" id="IPR000192">
    <property type="entry name" value="Aminotrans_V_dom"/>
</dbReference>
<comment type="subunit">
    <text evidence="10">Homodimer. Forms a heterotetramer with IscU, interacts with other sulfur acceptors.</text>
</comment>
<dbReference type="PANTHER" id="PTHR11601:SF34">
    <property type="entry name" value="CYSTEINE DESULFURASE"/>
    <property type="match status" value="1"/>
</dbReference>
<comment type="caution">
    <text evidence="12">The sequence shown here is derived from an EMBL/GenBank/DDBJ whole genome shotgun (WGS) entry which is preliminary data.</text>
</comment>
<name>A0A2M6WCT3_9BACT</name>
<dbReference type="InterPro" id="IPR017772">
    <property type="entry name" value="Cys_deSase_NifS_bac/arc"/>
</dbReference>
<comment type="function">
    <text evidence="10">Master enzyme that delivers sulfur to a number of partners involved in Fe-S cluster assembly, tRNA modification or cofactor biosynthesis. Catalyzes the removal of elemental sulfur atoms from cysteine to produce alanine. Functions as a sulfur delivery protein for Fe-S cluster synthesis onto IscU, an Fe-S scaffold assembly protein, as well as other S acceptor proteins.</text>
</comment>
<keyword evidence="3 10" id="KW-0963">Cytoplasm</keyword>
<feature type="binding site" evidence="10">
    <location>
        <position position="153"/>
    </location>
    <ligand>
        <name>pyridoxal 5'-phosphate</name>
        <dbReference type="ChEBI" id="CHEBI:597326"/>
    </ligand>
</feature>
<dbReference type="GO" id="GO:0044571">
    <property type="term" value="P:[2Fe-2S] cluster assembly"/>
    <property type="evidence" value="ECO:0007669"/>
    <property type="project" value="UniProtKB-UniRule"/>
</dbReference>
<dbReference type="InterPro" id="IPR016454">
    <property type="entry name" value="Cysteine_dSase"/>
</dbReference>
<feature type="binding site" evidence="10">
    <location>
        <begin position="73"/>
        <end position="74"/>
    </location>
    <ligand>
        <name>pyridoxal 5'-phosphate</name>
        <dbReference type="ChEBI" id="CHEBI:597326"/>
    </ligand>
</feature>
<dbReference type="Pfam" id="PF00266">
    <property type="entry name" value="Aminotran_5"/>
    <property type="match status" value="1"/>
</dbReference>
<evidence type="ECO:0000256" key="6">
    <source>
        <dbReference type="ARBA" id="ARBA00022898"/>
    </source>
</evidence>
<evidence type="ECO:0000256" key="9">
    <source>
        <dbReference type="ARBA" id="ARBA00050776"/>
    </source>
</evidence>
<protein>
    <recommendedName>
        <fullName evidence="10">Cysteine desulfurase IscS</fullName>
        <ecNumber evidence="10">2.8.1.7</ecNumber>
    </recommendedName>
</protein>
<dbReference type="GO" id="GO:0005737">
    <property type="term" value="C:cytoplasm"/>
    <property type="evidence" value="ECO:0007669"/>
    <property type="project" value="UniProtKB-SubCell"/>
</dbReference>
<dbReference type="PANTHER" id="PTHR11601">
    <property type="entry name" value="CYSTEINE DESULFURYLASE FAMILY MEMBER"/>
    <property type="match status" value="1"/>
</dbReference>
<dbReference type="Proteomes" id="UP000230543">
    <property type="component" value="Unassembled WGS sequence"/>
</dbReference>
<dbReference type="Gene3D" id="1.10.260.50">
    <property type="match status" value="1"/>
</dbReference>
<dbReference type="UniPathway" id="UPA00266"/>